<evidence type="ECO:0000256" key="3">
    <source>
        <dbReference type="ARBA" id="ARBA00022962"/>
    </source>
</evidence>
<evidence type="ECO:0000256" key="2">
    <source>
        <dbReference type="ARBA" id="ARBA00022573"/>
    </source>
</evidence>
<organism evidence="7">
    <name type="scientific">uncultured Desulfobacterium sp</name>
    <dbReference type="NCBI Taxonomy" id="201089"/>
    <lineage>
        <taxon>Bacteria</taxon>
        <taxon>Pseudomonadati</taxon>
        <taxon>Thermodesulfobacteriota</taxon>
        <taxon>Desulfobacteria</taxon>
        <taxon>Desulfobacterales</taxon>
        <taxon>Desulfobacteriaceae</taxon>
        <taxon>Desulfobacterium</taxon>
        <taxon>environmental samples</taxon>
    </lineage>
</organism>
<dbReference type="Pfam" id="PF07685">
    <property type="entry name" value="GATase_3"/>
    <property type="match status" value="1"/>
</dbReference>
<dbReference type="Gene3D" id="3.40.50.880">
    <property type="match status" value="1"/>
</dbReference>
<feature type="active site" description="Nucleophile" evidence="4">
    <location>
        <position position="339"/>
    </location>
</feature>
<accession>A0A445MQJ1</accession>
<dbReference type="GO" id="GO:0009236">
    <property type="term" value="P:cobalamin biosynthetic process"/>
    <property type="evidence" value="ECO:0007669"/>
    <property type="project" value="UniProtKB-UniRule"/>
</dbReference>
<dbReference type="InterPro" id="IPR002586">
    <property type="entry name" value="CobQ/CobB/MinD/ParA_Nub-bd_dom"/>
</dbReference>
<dbReference type="InterPro" id="IPR004459">
    <property type="entry name" value="CobQ_synth"/>
</dbReference>
<evidence type="ECO:0000256" key="1">
    <source>
        <dbReference type="ARBA" id="ARBA00004953"/>
    </source>
</evidence>
<gene>
    <name evidence="4 7" type="primary">cobQ</name>
    <name evidence="7" type="ORF">PITCH_A1010007</name>
</gene>
<dbReference type="SUPFAM" id="SSF52317">
    <property type="entry name" value="Class I glutamine amidotransferase-like"/>
    <property type="match status" value="1"/>
</dbReference>
<comment type="function">
    <text evidence="4">Catalyzes amidations at positions B, D, E, and G on adenosylcobyrinic A,C-diamide. NH(2) groups are provided by glutamine, and one molecule of ATP is hydrogenolyzed for each amidation.</text>
</comment>
<keyword evidence="2 4" id="KW-0169">Cobalamin biosynthesis</keyword>
<evidence type="ECO:0000256" key="4">
    <source>
        <dbReference type="HAMAP-Rule" id="MF_00028"/>
    </source>
</evidence>
<dbReference type="HAMAP" id="MF_00028">
    <property type="entry name" value="CobQ"/>
    <property type="match status" value="1"/>
</dbReference>
<protein>
    <recommendedName>
        <fullName evidence="4">Cobyric acid synthase</fullName>
    </recommendedName>
</protein>
<dbReference type="NCBIfam" id="NF001989">
    <property type="entry name" value="PRK00784.1"/>
    <property type="match status" value="1"/>
</dbReference>
<feature type="active site" evidence="4">
    <location>
        <position position="443"/>
    </location>
</feature>
<proteinExistence type="inferred from homology"/>
<dbReference type="CDD" id="cd01750">
    <property type="entry name" value="GATase1_CobQ"/>
    <property type="match status" value="1"/>
</dbReference>
<evidence type="ECO:0000259" key="6">
    <source>
        <dbReference type="Pfam" id="PF07685"/>
    </source>
</evidence>
<evidence type="ECO:0000313" key="7">
    <source>
        <dbReference type="EMBL" id="SPD71737.1"/>
    </source>
</evidence>
<dbReference type="EMBL" id="OJIN01000004">
    <property type="protein sequence ID" value="SPD71737.1"/>
    <property type="molecule type" value="Genomic_DNA"/>
</dbReference>
<reference evidence="7" key="1">
    <citation type="submission" date="2018-01" db="EMBL/GenBank/DDBJ databases">
        <authorList>
            <person name="Regsiter A."/>
            <person name="William W."/>
        </authorList>
    </citation>
    <scope>NUCLEOTIDE SEQUENCE</scope>
    <source>
        <strain evidence="7">TRIP AH-1</strain>
    </source>
</reference>
<dbReference type="InterPro" id="IPR011698">
    <property type="entry name" value="GATase_3"/>
</dbReference>
<evidence type="ECO:0000259" key="5">
    <source>
        <dbReference type="Pfam" id="PF01656"/>
    </source>
</evidence>
<dbReference type="Gene3D" id="3.40.50.300">
    <property type="entry name" value="P-loop containing nucleotide triphosphate hydrolases"/>
    <property type="match status" value="1"/>
</dbReference>
<dbReference type="PROSITE" id="PS51274">
    <property type="entry name" value="GATASE_COBBQ"/>
    <property type="match status" value="1"/>
</dbReference>
<dbReference type="GO" id="GO:0015420">
    <property type="term" value="F:ABC-type vitamin B12 transporter activity"/>
    <property type="evidence" value="ECO:0007669"/>
    <property type="project" value="UniProtKB-UniRule"/>
</dbReference>
<dbReference type="InterPro" id="IPR047045">
    <property type="entry name" value="CobQ_N"/>
</dbReference>
<dbReference type="InterPro" id="IPR027417">
    <property type="entry name" value="P-loop_NTPase"/>
</dbReference>
<dbReference type="Pfam" id="PF01656">
    <property type="entry name" value="CbiA"/>
    <property type="match status" value="1"/>
</dbReference>
<dbReference type="InterPro" id="IPR029062">
    <property type="entry name" value="Class_I_gatase-like"/>
</dbReference>
<dbReference type="PANTHER" id="PTHR21343:SF1">
    <property type="entry name" value="COBYRIC ACID SYNTHASE"/>
    <property type="match status" value="1"/>
</dbReference>
<sequence>MNNNQSKPLMFLGAGSDVGKSIAVTAFCRIFKRRGFNVAPFKAQNMSNNSYVTIEGGEIGRAQVVQAEACGLLPSVDMNPILLKPTNALGSQIILQGKIFNQMDAADYHDFKPGLRKAVMDSYGRLAAKHDLIIMEGAGSCCEMNLKDNDLVNFPMALAVKASCILVADIDRGGVFAQIIGTYNLMNKREKALTIGFLINKFRGDPCLFESGIDYIEKKTGKPVLGLVPFYRDIIIESEDSVAVQEDRLTPMPTDPSMVNIAVLRLPAISNFTDIQALLHEKDVTVNYLSRPETLVSAYDCLIIPGTKNVMEDAAWVADLGWTSAIKRFARRKMVFGICGGYQLLGGKIMDPYGVESDRKEIDGIGLLPVETVLEKQKIVRKVIGLCISNGRRIEGYEIHMGQSRILDKNCKPFLKIHEPGKDDWWMDGCSARYGHIAGSYVHGILDMPGFRTVILNAVRRSKGLKETSPRRGRHSRPDQYDLLADHFEKNCNVDRIISYI</sequence>
<dbReference type="NCBIfam" id="TIGR00313">
    <property type="entry name" value="cobQ"/>
    <property type="match status" value="1"/>
</dbReference>
<name>A0A445MQJ1_9BACT</name>
<dbReference type="SUPFAM" id="SSF52540">
    <property type="entry name" value="P-loop containing nucleoside triphosphate hydrolases"/>
    <property type="match status" value="1"/>
</dbReference>
<keyword evidence="3 4" id="KW-0315">Glutamine amidotransferase</keyword>
<dbReference type="PANTHER" id="PTHR21343">
    <property type="entry name" value="DETHIOBIOTIN SYNTHETASE"/>
    <property type="match status" value="1"/>
</dbReference>
<dbReference type="CDD" id="cd05389">
    <property type="entry name" value="CobQ_N"/>
    <property type="match status" value="1"/>
</dbReference>
<comment type="pathway">
    <text evidence="1 4">Cofactor biosynthesis; adenosylcobalamin biosynthesis.</text>
</comment>
<feature type="domain" description="CobB/CobQ-like glutamine amidotransferase" evidence="6">
    <location>
        <begin position="260"/>
        <end position="448"/>
    </location>
</feature>
<comment type="similarity">
    <text evidence="4">Belongs to the CobB/CobQ family. CobQ subfamily.</text>
</comment>
<feature type="domain" description="CobQ/CobB/MinD/ParA nucleotide binding" evidence="5">
    <location>
        <begin position="10"/>
        <end position="234"/>
    </location>
</feature>
<dbReference type="InterPro" id="IPR033949">
    <property type="entry name" value="CobQ_GATase1"/>
</dbReference>
<dbReference type="GO" id="GO:0003824">
    <property type="term" value="F:catalytic activity"/>
    <property type="evidence" value="ECO:0007669"/>
    <property type="project" value="InterPro"/>
</dbReference>
<dbReference type="UniPathway" id="UPA00148"/>
<dbReference type="AlphaFoldDB" id="A0A445MQJ1"/>